<dbReference type="AlphaFoldDB" id="A0A3P2RC17"/>
<accession>A0A3P2RC17</accession>
<protein>
    <submittedName>
        <fullName evidence="2">Uncharacterized protein</fullName>
    </submittedName>
</protein>
<feature type="region of interest" description="Disordered" evidence="1">
    <location>
        <begin position="101"/>
        <end position="138"/>
    </location>
</feature>
<sequence length="163" mass="18040">MVVNRRPIVYYETLRRQSYAQQVKEIMAAKTAYILYADDDVVDDESAVMTDSVKPVVLDPVEVLVLEPQQRDVVLDKAETDVTDIPVVETRPATDLVAQTQNDLPEVTETVEEPVAQPTSPKPTEARTSAGNMTGLGLSLDSIFGEEKQAAEHAQSKYFKDSK</sequence>
<evidence type="ECO:0000313" key="2">
    <source>
        <dbReference type="EMBL" id="RRG18299.1"/>
    </source>
</evidence>
<dbReference type="OrthoDB" id="2149583at2"/>
<evidence type="ECO:0000256" key="1">
    <source>
        <dbReference type="SAM" id="MobiDB-lite"/>
    </source>
</evidence>
<comment type="caution">
    <text evidence="2">The sequence shown here is derived from an EMBL/GenBank/DDBJ whole genome shotgun (WGS) entry which is preliminary data.</text>
</comment>
<organism evidence="2 3">
    <name type="scientific">Weissella viridescens</name>
    <name type="common">Lactobacillus viridescens</name>
    <dbReference type="NCBI Taxonomy" id="1629"/>
    <lineage>
        <taxon>Bacteria</taxon>
        <taxon>Bacillati</taxon>
        <taxon>Bacillota</taxon>
        <taxon>Bacilli</taxon>
        <taxon>Lactobacillales</taxon>
        <taxon>Lactobacillaceae</taxon>
        <taxon>Weissella</taxon>
    </lineage>
</organism>
<feature type="compositionally biased region" description="Low complexity" evidence="1">
    <location>
        <begin position="105"/>
        <end position="119"/>
    </location>
</feature>
<dbReference type="EMBL" id="RHGY01000002">
    <property type="protein sequence ID" value="RRG18299.1"/>
    <property type="molecule type" value="Genomic_DNA"/>
</dbReference>
<gene>
    <name evidence="2" type="ORF">D3P96_03165</name>
</gene>
<evidence type="ECO:0000313" key="3">
    <source>
        <dbReference type="Proteomes" id="UP000275836"/>
    </source>
</evidence>
<reference evidence="2 3" key="1">
    <citation type="submission" date="2018-10" db="EMBL/GenBank/DDBJ databases">
        <title>Draft genome sequence of Weissella viridescens UCO-SMC3.</title>
        <authorList>
            <person name="Garcia-Cancino A."/>
            <person name="Espinoza-Monje M."/>
            <person name="Albarracin L."/>
            <person name="Garcia-Castillo V."/>
            <person name="Campos-Martin J."/>
            <person name="Nakano Y."/>
            <person name="Guitierrez-Zamorano C."/>
            <person name="Ikeda-Ohtsubo W."/>
            <person name="Morita H."/>
            <person name="Kitazawa H."/>
            <person name="Villena J."/>
        </authorList>
    </citation>
    <scope>NUCLEOTIDE SEQUENCE [LARGE SCALE GENOMIC DNA]</scope>
    <source>
        <strain evidence="2 3">UCO-SMC3</strain>
    </source>
</reference>
<name>A0A3P2RC17_WEIVI</name>
<proteinExistence type="predicted"/>
<dbReference type="RefSeq" id="WP_124942943.1">
    <property type="nucleotide sequence ID" value="NZ_RHGY01000002.1"/>
</dbReference>
<dbReference type="Proteomes" id="UP000275836">
    <property type="component" value="Unassembled WGS sequence"/>
</dbReference>